<dbReference type="EMBL" id="FXAF01000006">
    <property type="protein sequence ID" value="SMF44174.1"/>
    <property type="molecule type" value="Genomic_DNA"/>
</dbReference>
<organism evidence="2 3">
    <name type="scientific">Xaviernesmea oryzae</name>
    <dbReference type="NCBI Taxonomy" id="464029"/>
    <lineage>
        <taxon>Bacteria</taxon>
        <taxon>Pseudomonadati</taxon>
        <taxon>Pseudomonadota</taxon>
        <taxon>Alphaproteobacteria</taxon>
        <taxon>Hyphomicrobiales</taxon>
        <taxon>Rhizobiaceae</taxon>
        <taxon>Rhizobium/Agrobacterium group</taxon>
        <taxon>Xaviernesmea</taxon>
    </lineage>
</organism>
<reference evidence="3" key="1">
    <citation type="submission" date="2017-04" db="EMBL/GenBank/DDBJ databases">
        <authorList>
            <person name="Varghese N."/>
            <person name="Submissions S."/>
        </authorList>
    </citation>
    <scope>NUCLEOTIDE SEQUENCE [LARGE SCALE GENOMIC DNA]</scope>
    <source>
        <strain evidence="3">B4P</strain>
    </source>
</reference>
<accession>A0A1X7F1J0</accession>
<dbReference type="AlphaFoldDB" id="A0A1X7F1J0"/>
<protein>
    <submittedName>
        <fullName evidence="2">Uncharacterized protein</fullName>
    </submittedName>
</protein>
<evidence type="ECO:0000256" key="1">
    <source>
        <dbReference type="SAM" id="Phobius"/>
    </source>
</evidence>
<proteinExistence type="predicted"/>
<keyword evidence="3" id="KW-1185">Reference proteome</keyword>
<dbReference type="RefSeq" id="WP_272937842.1">
    <property type="nucleotide sequence ID" value="NZ_FXAF01000006.1"/>
</dbReference>
<feature type="transmembrane region" description="Helical" evidence="1">
    <location>
        <begin position="18"/>
        <end position="37"/>
    </location>
</feature>
<evidence type="ECO:0000313" key="2">
    <source>
        <dbReference type="EMBL" id="SMF44174.1"/>
    </source>
</evidence>
<keyword evidence="1" id="KW-0812">Transmembrane</keyword>
<name>A0A1X7F1J0_9HYPH</name>
<keyword evidence="1" id="KW-1133">Transmembrane helix</keyword>
<sequence>MVYEWDERRARRAHLTKIGLSLLAALVIIAVPAWVAITLDVI</sequence>
<keyword evidence="1" id="KW-0472">Membrane</keyword>
<gene>
    <name evidence="2" type="ORF">SAMN02982989_2176</name>
</gene>
<evidence type="ECO:0000313" key="3">
    <source>
        <dbReference type="Proteomes" id="UP000192903"/>
    </source>
</evidence>
<dbReference type="Proteomes" id="UP000192903">
    <property type="component" value="Unassembled WGS sequence"/>
</dbReference>